<dbReference type="Pfam" id="PF03051">
    <property type="entry name" value="Peptidase_C1_2"/>
    <property type="match status" value="2"/>
</dbReference>
<evidence type="ECO:0000256" key="4">
    <source>
        <dbReference type="PIRNR" id="PIRNR005700"/>
    </source>
</evidence>
<dbReference type="GO" id="GO:0070005">
    <property type="term" value="F:cysteine-type aminopeptidase activity"/>
    <property type="evidence" value="ECO:0007669"/>
    <property type="project" value="InterPro"/>
</dbReference>
<keyword evidence="4 6" id="KW-0031">Aminopeptidase</keyword>
<sequence length="400" mass="45275">MKKILVLLTAFSVGLIAHGQKITNAPGSEYQFTEIARHDATPVLSQGYTGTCWSFSALSFFESEMIRKGVENPPILSQMYVARKAYEGKAENYIRMGGKSNFSQGGAFHDIPYVFKRYGMVPNEVYTGLNYGTEKHNHQELFKGLNGYMGGILDYVQNKKSAKLSKNWKDGLNGILDAYFGEDPTKFTYEGKEYTPRSFAESTKLDMDEYVSLTSFTHLPMHEEVQLMIQDNWAWGKSYNVTMDELLDATISALENGYTVAWASDVSEKGFDFRKGLAIVPEDENTIKVRGKDNQNFSDAGATKESDAFLTPVKEITVTPEMRQEGYDNKTTTDDHGMHITGLYEEANGTRYFLVKNSWGKGNYPEGYLYVSENYFKLKTINVYLHKDGVPKRISKKIMK</sequence>
<dbReference type="Gene3D" id="3.90.70.10">
    <property type="entry name" value="Cysteine proteinases"/>
    <property type="match status" value="1"/>
</dbReference>
<dbReference type="AlphaFoldDB" id="A0A2I0R5M7"/>
<dbReference type="PROSITE" id="PS00139">
    <property type="entry name" value="THIOL_PROTEASE_CYS"/>
    <property type="match status" value="1"/>
</dbReference>
<keyword evidence="3 4" id="KW-0788">Thiol protease</keyword>
<evidence type="ECO:0000313" key="7">
    <source>
        <dbReference type="Proteomes" id="UP000236654"/>
    </source>
</evidence>
<dbReference type="InterPro" id="IPR004134">
    <property type="entry name" value="Peptidase_C1B"/>
</dbReference>
<dbReference type="InterPro" id="IPR000169">
    <property type="entry name" value="Pept_cys_AS"/>
</dbReference>
<keyword evidence="7" id="KW-1185">Reference proteome</keyword>
<dbReference type="GO" id="GO:0043418">
    <property type="term" value="P:homocysteine catabolic process"/>
    <property type="evidence" value="ECO:0007669"/>
    <property type="project" value="TreeGrafter"/>
</dbReference>
<feature type="active site" evidence="5">
    <location>
        <position position="336"/>
    </location>
</feature>
<gene>
    <name evidence="6" type="ORF">CW751_00625</name>
</gene>
<evidence type="ECO:0000256" key="5">
    <source>
        <dbReference type="PIRSR" id="PIRSR005700-1"/>
    </source>
</evidence>
<organism evidence="6 7">
    <name type="scientific">Brumimicrobium salinarum</name>
    <dbReference type="NCBI Taxonomy" id="2058658"/>
    <lineage>
        <taxon>Bacteria</taxon>
        <taxon>Pseudomonadati</taxon>
        <taxon>Bacteroidota</taxon>
        <taxon>Flavobacteriia</taxon>
        <taxon>Flavobacteriales</taxon>
        <taxon>Crocinitomicaceae</taxon>
        <taxon>Brumimicrobium</taxon>
    </lineage>
</organism>
<dbReference type="GO" id="GO:0009636">
    <property type="term" value="P:response to toxic substance"/>
    <property type="evidence" value="ECO:0007669"/>
    <property type="project" value="TreeGrafter"/>
</dbReference>
<dbReference type="PANTHER" id="PTHR10363:SF2">
    <property type="entry name" value="BLEOMYCIN HYDROLASE"/>
    <property type="match status" value="1"/>
</dbReference>
<feature type="active site" evidence="5">
    <location>
        <position position="52"/>
    </location>
</feature>
<dbReference type="RefSeq" id="WP_101333021.1">
    <property type="nucleotide sequence ID" value="NZ_PJNI01000001.1"/>
</dbReference>
<dbReference type="InterPro" id="IPR038765">
    <property type="entry name" value="Papain-like_cys_pep_sf"/>
</dbReference>
<dbReference type="GO" id="GO:0006508">
    <property type="term" value="P:proteolysis"/>
    <property type="evidence" value="ECO:0007669"/>
    <property type="project" value="UniProtKB-KW"/>
</dbReference>
<dbReference type="PANTHER" id="PTHR10363">
    <property type="entry name" value="BLEOMYCIN HYDROLASE"/>
    <property type="match status" value="1"/>
</dbReference>
<keyword evidence="2 4" id="KW-0378">Hydrolase</keyword>
<feature type="active site" evidence="5">
    <location>
        <position position="357"/>
    </location>
</feature>
<protein>
    <recommendedName>
        <fullName evidence="4">Aminopeptidase</fullName>
    </recommendedName>
</protein>
<evidence type="ECO:0000256" key="2">
    <source>
        <dbReference type="ARBA" id="ARBA00022801"/>
    </source>
</evidence>
<keyword evidence="1 4" id="KW-0645">Protease</keyword>
<dbReference type="EMBL" id="PJNI01000001">
    <property type="protein sequence ID" value="PKR81875.1"/>
    <property type="molecule type" value="Genomic_DNA"/>
</dbReference>
<dbReference type="Proteomes" id="UP000236654">
    <property type="component" value="Unassembled WGS sequence"/>
</dbReference>
<dbReference type="GO" id="GO:0005737">
    <property type="term" value="C:cytoplasm"/>
    <property type="evidence" value="ECO:0007669"/>
    <property type="project" value="TreeGrafter"/>
</dbReference>
<evidence type="ECO:0000313" key="6">
    <source>
        <dbReference type="EMBL" id="PKR81875.1"/>
    </source>
</evidence>
<dbReference type="OrthoDB" id="9814054at2"/>
<accession>A0A2I0R5M7</accession>
<name>A0A2I0R5M7_9FLAO</name>
<evidence type="ECO:0000256" key="1">
    <source>
        <dbReference type="ARBA" id="ARBA00022670"/>
    </source>
</evidence>
<dbReference type="PIRSF" id="PIRSF005700">
    <property type="entry name" value="PepC"/>
    <property type="match status" value="1"/>
</dbReference>
<reference evidence="6 7" key="1">
    <citation type="submission" date="2017-12" db="EMBL/GenBank/DDBJ databases">
        <title>The draft genome sequence of Brumimicrobium saltpan LHR20.</title>
        <authorList>
            <person name="Do Z.-J."/>
            <person name="Luo H.-R."/>
        </authorList>
    </citation>
    <scope>NUCLEOTIDE SEQUENCE [LARGE SCALE GENOMIC DNA]</scope>
    <source>
        <strain evidence="6 7">LHR20</strain>
    </source>
</reference>
<comment type="similarity">
    <text evidence="4">Belongs to the peptidase C1 family.</text>
</comment>
<proteinExistence type="inferred from homology"/>
<comment type="caution">
    <text evidence="6">The sequence shown here is derived from an EMBL/GenBank/DDBJ whole genome shotgun (WGS) entry which is preliminary data.</text>
</comment>
<evidence type="ECO:0000256" key="3">
    <source>
        <dbReference type="ARBA" id="ARBA00022807"/>
    </source>
</evidence>
<dbReference type="SUPFAM" id="SSF54001">
    <property type="entry name" value="Cysteine proteinases"/>
    <property type="match status" value="1"/>
</dbReference>